<evidence type="ECO:0000256" key="2">
    <source>
        <dbReference type="SAM" id="Phobius"/>
    </source>
</evidence>
<evidence type="ECO:0000256" key="1">
    <source>
        <dbReference type="SAM" id="MobiDB-lite"/>
    </source>
</evidence>
<dbReference type="RefSeq" id="XP_040481545.1">
    <property type="nucleotide sequence ID" value="XM_040625611.1"/>
</dbReference>
<evidence type="ECO:0000313" key="4">
    <source>
        <dbReference type="RefSeq" id="XP_040481545.1"/>
    </source>
</evidence>
<dbReference type="InterPro" id="IPR027861">
    <property type="entry name" value="TMEM249"/>
</dbReference>
<feature type="transmembrane region" description="Helical" evidence="2">
    <location>
        <begin position="131"/>
        <end position="149"/>
    </location>
</feature>
<dbReference type="OrthoDB" id="5519333at2759"/>
<keyword evidence="2" id="KW-0472">Membrane</keyword>
<proteinExistence type="predicted"/>
<dbReference type="GeneID" id="121101668"/>
<accession>A0A8M1FGY4</accession>
<dbReference type="Proteomes" id="UP000261680">
    <property type="component" value="Unplaced"/>
</dbReference>
<dbReference type="PANTHER" id="PTHR35442:SF1">
    <property type="entry name" value="CATION CHANNEL SPERM-ASSOCIATED AUXILIARY SUBUNIT TMEM249"/>
    <property type="match status" value="1"/>
</dbReference>
<keyword evidence="2 4" id="KW-0812">Transmembrane</keyword>
<dbReference type="Pfam" id="PF15158">
    <property type="entry name" value="TMEM249"/>
    <property type="match status" value="1"/>
</dbReference>
<name>A0A8M1FGY4_URSMA</name>
<organism evidence="3 4">
    <name type="scientific">Ursus maritimus</name>
    <name type="common">Polar bear</name>
    <name type="synonym">Thalarctos maritimus</name>
    <dbReference type="NCBI Taxonomy" id="29073"/>
    <lineage>
        <taxon>Eukaryota</taxon>
        <taxon>Metazoa</taxon>
        <taxon>Chordata</taxon>
        <taxon>Craniata</taxon>
        <taxon>Vertebrata</taxon>
        <taxon>Euteleostomi</taxon>
        <taxon>Mammalia</taxon>
        <taxon>Eutheria</taxon>
        <taxon>Laurasiatheria</taxon>
        <taxon>Carnivora</taxon>
        <taxon>Caniformia</taxon>
        <taxon>Ursidae</taxon>
        <taxon>Ursus</taxon>
    </lineage>
</organism>
<evidence type="ECO:0000313" key="3">
    <source>
        <dbReference type="Proteomes" id="UP000261680"/>
    </source>
</evidence>
<protein>
    <submittedName>
        <fullName evidence="4">Transmembrane protein 249</fullName>
    </submittedName>
</protein>
<feature type="transmembrane region" description="Helical" evidence="2">
    <location>
        <begin position="155"/>
        <end position="174"/>
    </location>
</feature>
<dbReference type="AlphaFoldDB" id="A0A8M1FGY4"/>
<keyword evidence="3" id="KW-1185">Reference proteome</keyword>
<reference evidence="4" key="1">
    <citation type="submission" date="2025-08" db="UniProtKB">
        <authorList>
            <consortium name="RefSeq"/>
        </authorList>
    </citation>
    <scope>IDENTIFICATION</scope>
    <source>
        <tissue evidence="4">Whole blood</tissue>
    </source>
</reference>
<feature type="compositionally biased region" description="Pro residues" evidence="1">
    <location>
        <begin position="404"/>
        <end position="420"/>
    </location>
</feature>
<dbReference type="CTD" id="340393"/>
<dbReference type="PANTHER" id="PTHR35442">
    <property type="entry name" value="TRANSMEMBRANE PROTEIN 249"/>
    <property type="match status" value="1"/>
</dbReference>
<feature type="region of interest" description="Disordered" evidence="1">
    <location>
        <begin position="404"/>
        <end position="426"/>
    </location>
</feature>
<keyword evidence="2" id="KW-1133">Transmembrane helix</keyword>
<gene>
    <name evidence="4" type="primary">TMEM249</name>
</gene>
<dbReference type="KEGG" id="umr:121101668"/>
<sequence length="426" mass="47001">MPRTSRTQASPSLDHHLVSLLCLLSESGSFLDRSPGGFLLPGISATVSLGRWQPTSRPADPLCLTQAPKGRISGLPTTSGGKRFQLWALGLFCTERHLAKRLKDNSFYPFTQQQPNVFVLEYYLDTLWKGALLFVVCLFLVSFGLVSQVLNQETWGFPACGVGVGLWLMISSLPRRRLVLNHMRGTYHFSIQGRTVCQGPMHLVYVRLALSSDAYGRCFFQLVLCGHQLEPLVLVQLSERYEQMEYLGRHIARKLNINYFDCLATSYRHVVRHWPLGATFSPGISKTGTRIAGPQSDLDVWPSDRSPFSLPRRSLAFTPPWVFPLSGYWEPLWEQRGQRATGDSRGVATGTVHVALLVSIFPQDHVVTQVFGRCVTAAERARSLAEVLAGPALAAVLKLLALPPPPSPPRSPGPAPPPPGAWGVAD</sequence>